<name>A0A9D1DAY3_9FIRM</name>
<evidence type="ECO:0000313" key="1">
    <source>
        <dbReference type="EMBL" id="HIR14188.1"/>
    </source>
</evidence>
<accession>A0A9D1DAY3</accession>
<comment type="caution">
    <text evidence="1">The sequence shown here is derived from an EMBL/GenBank/DDBJ whole genome shotgun (WGS) entry which is preliminary data.</text>
</comment>
<organism evidence="1 2">
    <name type="scientific">Candidatus Choladousia intestinavium</name>
    <dbReference type="NCBI Taxonomy" id="2840727"/>
    <lineage>
        <taxon>Bacteria</taxon>
        <taxon>Bacillati</taxon>
        <taxon>Bacillota</taxon>
        <taxon>Clostridia</taxon>
        <taxon>Lachnospirales</taxon>
        <taxon>Lachnospiraceae</taxon>
        <taxon>Lachnospiraceae incertae sedis</taxon>
        <taxon>Candidatus Choladousia</taxon>
    </lineage>
</organism>
<dbReference type="InterPro" id="IPR043743">
    <property type="entry name" value="DUF5688"/>
</dbReference>
<evidence type="ECO:0000313" key="2">
    <source>
        <dbReference type="Proteomes" id="UP000886757"/>
    </source>
</evidence>
<proteinExistence type="predicted"/>
<reference evidence="1" key="1">
    <citation type="submission" date="2020-10" db="EMBL/GenBank/DDBJ databases">
        <authorList>
            <person name="Gilroy R."/>
        </authorList>
    </citation>
    <scope>NUCLEOTIDE SEQUENCE</scope>
    <source>
        <strain evidence="1">ChiSjej4B22-8148</strain>
    </source>
</reference>
<reference evidence="1" key="2">
    <citation type="journal article" date="2021" name="PeerJ">
        <title>Extensive microbial diversity within the chicken gut microbiome revealed by metagenomics and culture.</title>
        <authorList>
            <person name="Gilroy R."/>
            <person name="Ravi A."/>
            <person name="Getino M."/>
            <person name="Pursley I."/>
            <person name="Horton D.L."/>
            <person name="Alikhan N.F."/>
            <person name="Baker D."/>
            <person name="Gharbi K."/>
            <person name="Hall N."/>
            <person name="Watson M."/>
            <person name="Adriaenssens E.M."/>
            <person name="Foster-Nyarko E."/>
            <person name="Jarju S."/>
            <person name="Secka A."/>
            <person name="Antonio M."/>
            <person name="Oren A."/>
            <person name="Chaudhuri R.R."/>
            <person name="La Ragione R."/>
            <person name="Hildebrand F."/>
            <person name="Pallen M.J."/>
        </authorList>
    </citation>
    <scope>NUCLEOTIDE SEQUENCE</scope>
    <source>
        <strain evidence="1">ChiSjej4B22-8148</strain>
    </source>
</reference>
<dbReference type="EMBL" id="DVGK01000111">
    <property type="protein sequence ID" value="HIR14188.1"/>
    <property type="molecule type" value="Genomic_DNA"/>
</dbReference>
<protein>
    <submittedName>
        <fullName evidence="1">Uncharacterized protein</fullName>
    </submittedName>
</protein>
<dbReference type="Proteomes" id="UP000886757">
    <property type="component" value="Unassembled WGS sequence"/>
</dbReference>
<dbReference type="AlphaFoldDB" id="A0A9D1DAY3"/>
<sequence length="299" mass="34465">MKYEIFLSQIRECVQKKAGEEVQIRIAHIVKNNMQSKDGMTILRRGETTSPAIYLDSYYEAFCRGVSLDEIALEILDSCEENRRNPCFDIEFYKDYAKVKPRLICKLVNYDKNREMLKKMPFRRFLDLAVIYGYLLEEEAFRDAVIFVKNQHREIWGVQEEELYRTAMENTPKLMPSQLLDLQTLLAGIEGRESLGIDETSGAPRIYVLSNCQKYLGASAILYPAALKDIAEQIGEEYFVLPSSVHECMILPDSQVLSPWTLQEIVREINESYVQPEDVLGESIYQYAGDGRLKIVLQG</sequence>
<dbReference type="Pfam" id="PF18941">
    <property type="entry name" value="DUF5688"/>
    <property type="match status" value="1"/>
</dbReference>
<gene>
    <name evidence="1" type="ORF">IAB31_09730</name>
</gene>